<organism evidence="3 4">
    <name type="scientific">Pararoseomonas baculiformis</name>
    <dbReference type="NCBI Taxonomy" id="2820812"/>
    <lineage>
        <taxon>Bacteria</taxon>
        <taxon>Pseudomonadati</taxon>
        <taxon>Pseudomonadota</taxon>
        <taxon>Alphaproteobacteria</taxon>
        <taxon>Acetobacterales</taxon>
        <taxon>Acetobacteraceae</taxon>
        <taxon>Pararoseomonas</taxon>
    </lineage>
</organism>
<name>A0ABS4AIH4_9PROT</name>
<gene>
    <name evidence="3" type="ORF">J8J14_18750</name>
</gene>
<evidence type="ECO:0000256" key="2">
    <source>
        <dbReference type="SAM" id="Phobius"/>
    </source>
</evidence>
<feature type="compositionally biased region" description="Basic and acidic residues" evidence="1">
    <location>
        <begin position="63"/>
        <end position="80"/>
    </location>
</feature>
<dbReference type="RefSeq" id="WP_209381086.1">
    <property type="nucleotide sequence ID" value="NZ_JAGIZB010000021.1"/>
</dbReference>
<keyword evidence="2" id="KW-0812">Transmembrane</keyword>
<keyword evidence="4" id="KW-1185">Reference proteome</keyword>
<keyword evidence="2" id="KW-1133">Transmembrane helix</keyword>
<sequence>MIDNFAILLNTIAILVIVLRAAWMDSRLPWFGPIPTGDQQSEAPQSQNATAGASRQPNNIPNWRERRQMQSGRRSREQQG</sequence>
<reference evidence="3 4" key="1">
    <citation type="submission" date="2021-03" db="EMBL/GenBank/DDBJ databases">
        <authorList>
            <person name="So Y."/>
        </authorList>
    </citation>
    <scope>NUCLEOTIDE SEQUENCE [LARGE SCALE GENOMIC DNA]</scope>
    <source>
        <strain evidence="3 4">SSH11</strain>
    </source>
</reference>
<evidence type="ECO:0000313" key="3">
    <source>
        <dbReference type="EMBL" id="MBP0446819.1"/>
    </source>
</evidence>
<keyword evidence="2" id="KW-0472">Membrane</keyword>
<evidence type="ECO:0000256" key="1">
    <source>
        <dbReference type="SAM" id="MobiDB-lite"/>
    </source>
</evidence>
<comment type="caution">
    <text evidence="3">The sequence shown here is derived from an EMBL/GenBank/DDBJ whole genome shotgun (WGS) entry which is preliminary data.</text>
</comment>
<accession>A0ABS4AIH4</accession>
<feature type="compositionally biased region" description="Polar residues" evidence="1">
    <location>
        <begin position="37"/>
        <end position="61"/>
    </location>
</feature>
<dbReference type="EMBL" id="JAGIZB010000021">
    <property type="protein sequence ID" value="MBP0446819.1"/>
    <property type="molecule type" value="Genomic_DNA"/>
</dbReference>
<feature type="transmembrane region" description="Helical" evidence="2">
    <location>
        <begin position="6"/>
        <end position="23"/>
    </location>
</feature>
<evidence type="ECO:0000313" key="4">
    <source>
        <dbReference type="Proteomes" id="UP000681594"/>
    </source>
</evidence>
<protein>
    <submittedName>
        <fullName evidence="3">Uncharacterized protein</fullName>
    </submittedName>
</protein>
<proteinExistence type="predicted"/>
<dbReference type="Proteomes" id="UP000681594">
    <property type="component" value="Unassembled WGS sequence"/>
</dbReference>
<feature type="region of interest" description="Disordered" evidence="1">
    <location>
        <begin position="30"/>
        <end position="80"/>
    </location>
</feature>